<dbReference type="Proteomes" id="UP000291613">
    <property type="component" value="Unassembled WGS sequence"/>
</dbReference>
<organism evidence="1 2">
    <name type="scientific">Hansschlegelia quercus</name>
    <dbReference type="NCBI Taxonomy" id="2528245"/>
    <lineage>
        <taxon>Bacteria</taxon>
        <taxon>Pseudomonadati</taxon>
        <taxon>Pseudomonadota</taxon>
        <taxon>Alphaproteobacteria</taxon>
        <taxon>Hyphomicrobiales</taxon>
        <taxon>Methylopilaceae</taxon>
        <taxon>Hansschlegelia</taxon>
    </lineage>
</organism>
<proteinExistence type="predicted"/>
<dbReference type="EMBL" id="SIUB01000001">
    <property type="protein sequence ID" value="TBN54938.1"/>
    <property type="molecule type" value="Genomic_DNA"/>
</dbReference>
<keyword evidence="2" id="KW-1185">Reference proteome</keyword>
<sequence>MAKEKVVSLTSTQLSEIFFDLSDQASQQGHVYLHYLLQNAAIEAAALDSEFVTGGLTVNAARPDLFEGLRRASRLFWLR</sequence>
<name>A0A4Q9GL36_9HYPH</name>
<protein>
    <submittedName>
        <fullName evidence="1">Uncharacterized protein</fullName>
    </submittedName>
</protein>
<dbReference type="RefSeq" id="WP_165455396.1">
    <property type="nucleotide sequence ID" value="NZ_SIUB01000001.1"/>
</dbReference>
<comment type="caution">
    <text evidence="1">The sequence shown here is derived from an EMBL/GenBank/DDBJ whole genome shotgun (WGS) entry which is preliminary data.</text>
</comment>
<evidence type="ECO:0000313" key="1">
    <source>
        <dbReference type="EMBL" id="TBN54938.1"/>
    </source>
</evidence>
<dbReference type="AlphaFoldDB" id="A0A4Q9GL36"/>
<evidence type="ECO:0000313" key="2">
    <source>
        <dbReference type="Proteomes" id="UP000291613"/>
    </source>
</evidence>
<gene>
    <name evidence="1" type="ORF">EYR15_01950</name>
</gene>
<reference evidence="1 2" key="1">
    <citation type="submission" date="2019-02" db="EMBL/GenBank/DDBJ databases">
        <title>Hansschlegelia quercus sp. nov., a novel methylotrophic bacterium from buds of oak (Quercus robur L.).</title>
        <authorList>
            <person name="Agafonova N.V."/>
            <person name="Kaparullina E.N."/>
            <person name="Grouzdev D.S."/>
            <person name="Doronina N.V."/>
        </authorList>
    </citation>
    <scope>NUCLEOTIDE SEQUENCE [LARGE SCALE GENOMIC DNA]</scope>
    <source>
        <strain evidence="1 2">Dub</strain>
    </source>
</reference>
<accession>A0A4Q9GL36</accession>